<evidence type="ECO:0000313" key="2">
    <source>
        <dbReference type="Proteomes" id="UP000824120"/>
    </source>
</evidence>
<keyword evidence="2" id="KW-1185">Reference proteome</keyword>
<dbReference type="Proteomes" id="UP000824120">
    <property type="component" value="Chromosome 7"/>
</dbReference>
<dbReference type="AlphaFoldDB" id="A0A9J5Y1E2"/>
<dbReference type="EMBL" id="JACXVP010000007">
    <property type="protein sequence ID" value="KAG5594459.1"/>
    <property type="molecule type" value="Genomic_DNA"/>
</dbReference>
<evidence type="ECO:0000313" key="1">
    <source>
        <dbReference type="EMBL" id="KAG5594459.1"/>
    </source>
</evidence>
<gene>
    <name evidence="1" type="ORF">H5410_035691</name>
</gene>
<organism evidence="1 2">
    <name type="scientific">Solanum commersonii</name>
    <name type="common">Commerson's wild potato</name>
    <name type="synonym">Commerson's nightshade</name>
    <dbReference type="NCBI Taxonomy" id="4109"/>
    <lineage>
        <taxon>Eukaryota</taxon>
        <taxon>Viridiplantae</taxon>
        <taxon>Streptophyta</taxon>
        <taxon>Embryophyta</taxon>
        <taxon>Tracheophyta</taxon>
        <taxon>Spermatophyta</taxon>
        <taxon>Magnoliopsida</taxon>
        <taxon>eudicotyledons</taxon>
        <taxon>Gunneridae</taxon>
        <taxon>Pentapetalae</taxon>
        <taxon>asterids</taxon>
        <taxon>lamiids</taxon>
        <taxon>Solanales</taxon>
        <taxon>Solanaceae</taxon>
        <taxon>Solanoideae</taxon>
        <taxon>Solaneae</taxon>
        <taxon>Solanum</taxon>
    </lineage>
</organism>
<proteinExistence type="predicted"/>
<sequence>MMINQIPGLLELCRRGEEWRCEGLAGSLFLLTSSMGFAGDYLAFAGVGCSLVREAGADRRRREKEARLSELSSRCFLPARPSLAGEKNGSEAAPDRRLVFAADRWPAPFAASPELLGE</sequence>
<reference evidence="1 2" key="1">
    <citation type="submission" date="2020-09" db="EMBL/GenBank/DDBJ databases">
        <title>De no assembly of potato wild relative species, Solanum commersonii.</title>
        <authorList>
            <person name="Cho K."/>
        </authorList>
    </citation>
    <scope>NUCLEOTIDE SEQUENCE [LARGE SCALE GENOMIC DNA]</scope>
    <source>
        <strain evidence="1">LZ3.2</strain>
        <tissue evidence="1">Leaf</tissue>
    </source>
</reference>
<name>A0A9J5Y1E2_SOLCO</name>
<protein>
    <submittedName>
        <fullName evidence="1">Uncharacterized protein</fullName>
    </submittedName>
</protein>
<accession>A0A9J5Y1E2</accession>
<comment type="caution">
    <text evidence="1">The sequence shown here is derived from an EMBL/GenBank/DDBJ whole genome shotgun (WGS) entry which is preliminary data.</text>
</comment>